<proteinExistence type="predicted"/>
<dbReference type="PROSITE" id="PS50949">
    <property type="entry name" value="HTH_GNTR"/>
    <property type="match status" value="1"/>
</dbReference>
<organism evidence="5">
    <name type="scientific">Eubacterium limosum</name>
    <dbReference type="NCBI Taxonomy" id="1736"/>
    <lineage>
        <taxon>Bacteria</taxon>
        <taxon>Bacillati</taxon>
        <taxon>Bacillota</taxon>
        <taxon>Clostridia</taxon>
        <taxon>Eubacteriales</taxon>
        <taxon>Eubacteriaceae</taxon>
        <taxon>Eubacterium</taxon>
    </lineage>
</organism>
<evidence type="ECO:0000256" key="2">
    <source>
        <dbReference type="ARBA" id="ARBA00023125"/>
    </source>
</evidence>
<evidence type="ECO:0000256" key="3">
    <source>
        <dbReference type="ARBA" id="ARBA00023163"/>
    </source>
</evidence>
<gene>
    <name evidence="5" type="primary">phnR_3</name>
    <name evidence="5" type="ORF">ELLFYP34_03512</name>
</gene>
<dbReference type="Gene3D" id="1.10.10.10">
    <property type="entry name" value="Winged helix-like DNA-binding domain superfamily/Winged helix DNA-binding domain"/>
    <property type="match status" value="1"/>
</dbReference>
<dbReference type="GO" id="GO:0045892">
    <property type="term" value="P:negative regulation of DNA-templated transcription"/>
    <property type="evidence" value="ECO:0007669"/>
    <property type="project" value="TreeGrafter"/>
</dbReference>
<keyword evidence="2" id="KW-0238">DNA-binding</keyword>
<dbReference type="InterPro" id="IPR036388">
    <property type="entry name" value="WH-like_DNA-bd_sf"/>
</dbReference>
<dbReference type="Pfam" id="PF00392">
    <property type="entry name" value="GntR"/>
    <property type="match status" value="1"/>
</dbReference>
<sequence>MLEKKKKIETTTYDAIYKDIKNKIDHGELNPGDKLDSVRKLCEVYNTSDITIRKSIELLKQNHYVYSKERAGVYVSGGEKKYFFLKFHEVTNIIESVNHREIIEFGNIATADFNHYIGLKNETVRCVKIATIGYNEAFPVFYDEKYIVNNAKLVFENKEKETLLTTIEDVLDNYDVAKKLYIEVENSRTDIRKNLLLPERIGMFRFVKEFFTRSGKFIGLSKTYIGGDNISLKCL</sequence>
<dbReference type="CDD" id="cd07377">
    <property type="entry name" value="WHTH_GntR"/>
    <property type="match status" value="1"/>
</dbReference>
<dbReference type="PANTHER" id="PTHR44846">
    <property type="entry name" value="MANNOSYL-D-GLYCERATE TRANSPORT/METABOLISM SYSTEM REPRESSOR MNGR-RELATED"/>
    <property type="match status" value="1"/>
</dbReference>
<evidence type="ECO:0000313" key="5">
    <source>
        <dbReference type="EMBL" id="VYU40918.1"/>
    </source>
</evidence>
<dbReference type="SMART" id="SM00345">
    <property type="entry name" value="HTH_GNTR"/>
    <property type="match status" value="1"/>
</dbReference>
<dbReference type="GO" id="GO:0003677">
    <property type="term" value="F:DNA binding"/>
    <property type="evidence" value="ECO:0007669"/>
    <property type="project" value="UniProtKB-KW"/>
</dbReference>
<reference evidence="5" key="1">
    <citation type="submission" date="2019-11" db="EMBL/GenBank/DDBJ databases">
        <authorList>
            <person name="Feng L."/>
        </authorList>
    </citation>
    <scope>NUCLEOTIDE SEQUENCE</scope>
    <source>
        <strain evidence="5">ElimosumLFYP34</strain>
    </source>
</reference>
<feature type="domain" description="HTH gntR-type" evidence="4">
    <location>
        <begin position="10"/>
        <end position="78"/>
    </location>
</feature>
<dbReference type="EMBL" id="CACRTR010000011">
    <property type="protein sequence ID" value="VYU40918.1"/>
    <property type="molecule type" value="Genomic_DNA"/>
</dbReference>
<evidence type="ECO:0000256" key="1">
    <source>
        <dbReference type="ARBA" id="ARBA00023015"/>
    </source>
</evidence>
<dbReference type="AlphaFoldDB" id="A0A6N3EMD2"/>
<keyword evidence="3" id="KW-0804">Transcription</keyword>
<evidence type="ECO:0000259" key="4">
    <source>
        <dbReference type="PROSITE" id="PS50949"/>
    </source>
</evidence>
<dbReference type="SUPFAM" id="SSF46785">
    <property type="entry name" value="Winged helix' DNA-binding domain"/>
    <property type="match status" value="1"/>
</dbReference>
<protein>
    <submittedName>
        <fullName evidence="5">Transcriptional regulator of 2-aminoethylphosphonate degradation operons</fullName>
    </submittedName>
</protein>
<accession>A0A6N3EMD2</accession>
<dbReference type="GO" id="GO:0003700">
    <property type="term" value="F:DNA-binding transcription factor activity"/>
    <property type="evidence" value="ECO:0007669"/>
    <property type="project" value="InterPro"/>
</dbReference>
<dbReference type="InterPro" id="IPR036390">
    <property type="entry name" value="WH_DNA-bd_sf"/>
</dbReference>
<dbReference type="PANTHER" id="PTHR44846:SF1">
    <property type="entry name" value="MANNOSYL-D-GLYCERATE TRANSPORT_METABOLISM SYSTEM REPRESSOR MNGR-RELATED"/>
    <property type="match status" value="1"/>
</dbReference>
<dbReference type="InterPro" id="IPR000524">
    <property type="entry name" value="Tscrpt_reg_HTH_GntR"/>
</dbReference>
<keyword evidence="1" id="KW-0805">Transcription regulation</keyword>
<name>A0A6N3EMD2_EUBLI</name>
<dbReference type="InterPro" id="IPR050679">
    <property type="entry name" value="Bact_HTH_transcr_reg"/>
</dbReference>